<keyword evidence="2" id="KW-0732">Signal</keyword>
<keyword evidence="4" id="KW-1185">Reference proteome</keyword>
<gene>
    <name evidence="3" type="ORF">EV213_102239</name>
</gene>
<proteinExistence type="predicted"/>
<evidence type="ECO:0000313" key="4">
    <source>
        <dbReference type="Proteomes" id="UP000295632"/>
    </source>
</evidence>
<sequence length="160" mass="16869">MTITKQINWKTFTTGVALSAILVLSACSDEGNNAPTIDGANDDSTQSEDTTTDTNQGTDEPTTDDASEEETDTGDTDDNSKGGARDVSKGEGTTELEIGDTGEVQSTLGTFNVTVSEDTFPETLDDMEPEYSDGLYVVASAAIENTSGQPLNAEISHFPR</sequence>
<comment type="caution">
    <text evidence="3">The sequence shown here is derived from an EMBL/GenBank/DDBJ whole genome shotgun (WGS) entry which is preliminary data.</text>
</comment>
<name>A0A4R6U6S6_9BACI</name>
<feature type="compositionally biased region" description="Acidic residues" evidence="1">
    <location>
        <begin position="61"/>
        <end position="77"/>
    </location>
</feature>
<organism evidence="3 4">
    <name type="scientific">Aureibacillus halotolerans</name>
    <dbReference type="NCBI Taxonomy" id="1508390"/>
    <lineage>
        <taxon>Bacteria</taxon>
        <taxon>Bacillati</taxon>
        <taxon>Bacillota</taxon>
        <taxon>Bacilli</taxon>
        <taxon>Bacillales</taxon>
        <taxon>Bacillaceae</taxon>
        <taxon>Aureibacillus</taxon>
    </lineage>
</organism>
<dbReference type="AlphaFoldDB" id="A0A4R6U6S6"/>
<evidence type="ECO:0000313" key="3">
    <source>
        <dbReference type="EMBL" id="TDQ42208.1"/>
    </source>
</evidence>
<dbReference type="PROSITE" id="PS51257">
    <property type="entry name" value="PROKAR_LIPOPROTEIN"/>
    <property type="match status" value="1"/>
</dbReference>
<feature type="signal peptide" evidence="2">
    <location>
        <begin position="1"/>
        <end position="28"/>
    </location>
</feature>
<evidence type="ECO:0008006" key="5">
    <source>
        <dbReference type="Google" id="ProtNLM"/>
    </source>
</evidence>
<feature type="compositionally biased region" description="Basic and acidic residues" evidence="1">
    <location>
        <begin position="78"/>
        <end position="89"/>
    </location>
</feature>
<evidence type="ECO:0000256" key="2">
    <source>
        <dbReference type="SAM" id="SignalP"/>
    </source>
</evidence>
<dbReference type="RefSeq" id="WP_133579095.1">
    <property type="nucleotide sequence ID" value="NZ_SNYJ01000002.1"/>
</dbReference>
<dbReference type="EMBL" id="SNYJ01000002">
    <property type="protein sequence ID" value="TDQ42208.1"/>
    <property type="molecule type" value="Genomic_DNA"/>
</dbReference>
<feature type="compositionally biased region" description="Low complexity" evidence="1">
    <location>
        <begin position="42"/>
        <end position="60"/>
    </location>
</feature>
<accession>A0A4R6U6S6</accession>
<evidence type="ECO:0000256" key="1">
    <source>
        <dbReference type="SAM" id="MobiDB-lite"/>
    </source>
</evidence>
<protein>
    <recommendedName>
        <fullName evidence="5">DUF4352 domain-containing protein</fullName>
    </recommendedName>
</protein>
<feature type="chain" id="PRO_5039442271" description="DUF4352 domain-containing protein" evidence="2">
    <location>
        <begin position="29"/>
        <end position="160"/>
    </location>
</feature>
<dbReference type="Proteomes" id="UP000295632">
    <property type="component" value="Unassembled WGS sequence"/>
</dbReference>
<reference evidence="3 4" key="1">
    <citation type="submission" date="2019-03" db="EMBL/GenBank/DDBJ databases">
        <title>Genomic Encyclopedia of Type Strains, Phase IV (KMG-IV): sequencing the most valuable type-strain genomes for metagenomic binning, comparative biology and taxonomic classification.</title>
        <authorList>
            <person name="Goeker M."/>
        </authorList>
    </citation>
    <scope>NUCLEOTIDE SEQUENCE [LARGE SCALE GENOMIC DNA]</scope>
    <source>
        <strain evidence="3 4">DSM 28697</strain>
    </source>
</reference>
<feature type="region of interest" description="Disordered" evidence="1">
    <location>
        <begin position="29"/>
        <end position="110"/>
    </location>
</feature>